<dbReference type="Proteomes" id="UP000007752">
    <property type="component" value="Chromosome 10"/>
</dbReference>
<sequence length="328" mass="37005">MASVPSDLASRPDLGSCMVAATSEMERLKQLFTARSVVAWSDEGQKVEIGTFADDIRSAFRIHRSDIQITKFYPEDFFLTFVNHSDREEVLQEPRLVTRSGRVYHFKPWNERRNAEVIDVRFHARVCIEGIPMHARSEEVATKIIGCKSSVHYIEEYSRRRNYNRTFDLWIWSSDLSSSILKASSFSITRPDSEARATDDQRALLLLERHLDPMFYEATMGGSIYSPDTSLPRTASPVFVLSAAADSQATPVEVTRHDVEEFLAEVTTPIQQPLLPAPGTKPRRPCCNKHYKKLLSPADMKTITTLVENGGCKGIRLRAKKAASVVPI</sequence>
<dbReference type="EMBL" id="CM000147">
    <property type="protein sequence ID" value="EEE50524.1"/>
    <property type="molecule type" value="Genomic_DNA"/>
</dbReference>
<accession>B9G7D9</accession>
<protein>
    <submittedName>
        <fullName evidence="1">Uncharacterized protein</fullName>
    </submittedName>
</protein>
<dbReference type="InterPro" id="IPR053253">
    <property type="entry name" value="Sex_diff_modulator"/>
</dbReference>
<dbReference type="PANTHER" id="PTHR33087">
    <property type="entry name" value="OS07G0539200 PROTEIN"/>
    <property type="match status" value="1"/>
</dbReference>
<evidence type="ECO:0000313" key="1">
    <source>
        <dbReference type="EMBL" id="EEE50524.1"/>
    </source>
</evidence>
<reference evidence="1" key="2">
    <citation type="submission" date="2008-12" db="EMBL/GenBank/DDBJ databases">
        <title>Improved gene annotation of the rice (Oryza sativa) genomes.</title>
        <authorList>
            <person name="Wang J."/>
            <person name="Li R."/>
            <person name="Fan W."/>
            <person name="Huang Q."/>
            <person name="Zhang J."/>
            <person name="Zhou Y."/>
            <person name="Hu Y."/>
            <person name="Zi S."/>
            <person name="Li J."/>
            <person name="Ni P."/>
            <person name="Zheng H."/>
            <person name="Zhang Y."/>
            <person name="Zhao M."/>
            <person name="Hao Q."/>
            <person name="McDermott J."/>
            <person name="Samudrala R."/>
            <person name="Kristiansen K."/>
            <person name="Wong G.K.-S."/>
        </authorList>
    </citation>
    <scope>NUCLEOTIDE SEQUENCE</scope>
</reference>
<dbReference type="AlphaFoldDB" id="B9G7D9"/>
<gene>
    <name evidence="1" type="ORF">OsJ_30622</name>
</gene>
<organism evidence="1">
    <name type="scientific">Oryza sativa subsp. japonica</name>
    <name type="common">Rice</name>
    <dbReference type="NCBI Taxonomy" id="39947"/>
    <lineage>
        <taxon>Eukaryota</taxon>
        <taxon>Viridiplantae</taxon>
        <taxon>Streptophyta</taxon>
        <taxon>Embryophyta</taxon>
        <taxon>Tracheophyta</taxon>
        <taxon>Spermatophyta</taxon>
        <taxon>Magnoliopsida</taxon>
        <taxon>Liliopsida</taxon>
        <taxon>Poales</taxon>
        <taxon>Poaceae</taxon>
        <taxon>BOP clade</taxon>
        <taxon>Oryzoideae</taxon>
        <taxon>Oryzeae</taxon>
        <taxon>Oryzinae</taxon>
        <taxon>Oryza</taxon>
        <taxon>Oryza sativa</taxon>
    </lineage>
</organism>
<proteinExistence type="predicted"/>
<dbReference type="PANTHER" id="PTHR33087:SF31">
    <property type="entry name" value="OS06G0482850 PROTEIN"/>
    <property type="match status" value="1"/>
</dbReference>
<reference evidence="1" key="1">
    <citation type="journal article" date="2005" name="PLoS Biol.">
        <title>The genomes of Oryza sativa: a history of duplications.</title>
        <authorList>
            <person name="Yu J."/>
            <person name="Wang J."/>
            <person name="Lin W."/>
            <person name="Li S."/>
            <person name="Li H."/>
            <person name="Zhou J."/>
            <person name="Ni P."/>
            <person name="Dong W."/>
            <person name="Hu S."/>
            <person name="Zeng C."/>
            <person name="Zhang J."/>
            <person name="Zhang Y."/>
            <person name="Li R."/>
            <person name="Xu Z."/>
            <person name="Li S."/>
            <person name="Li X."/>
            <person name="Zheng H."/>
            <person name="Cong L."/>
            <person name="Lin L."/>
            <person name="Yin J."/>
            <person name="Geng J."/>
            <person name="Li G."/>
            <person name="Shi J."/>
            <person name="Liu J."/>
            <person name="Lv H."/>
            <person name="Li J."/>
            <person name="Wang J."/>
            <person name="Deng Y."/>
            <person name="Ran L."/>
            <person name="Shi X."/>
            <person name="Wang X."/>
            <person name="Wu Q."/>
            <person name="Li C."/>
            <person name="Ren X."/>
            <person name="Wang J."/>
            <person name="Wang X."/>
            <person name="Li D."/>
            <person name="Liu D."/>
            <person name="Zhang X."/>
            <person name="Ji Z."/>
            <person name="Zhao W."/>
            <person name="Sun Y."/>
            <person name="Zhang Z."/>
            <person name="Bao J."/>
            <person name="Han Y."/>
            <person name="Dong L."/>
            <person name="Ji J."/>
            <person name="Chen P."/>
            <person name="Wu S."/>
            <person name="Liu J."/>
            <person name="Xiao Y."/>
            <person name="Bu D."/>
            <person name="Tan J."/>
            <person name="Yang L."/>
            <person name="Ye C."/>
            <person name="Zhang J."/>
            <person name="Xu J."/>
            <person name="Zhou Y."/>
            <person name="Yu Y."/>
            <person name="Zhang B."/>
            <person name="Zhuang S."/>
            <person name="Wei H."/>
            <person name="Liu B."/>
            <person name="Lei M."/>
            <person name="Yu H."/>
            <person name="Li Y."/>
            <person name="Xu H."/>
            <person name="Wei S."/>
            <person name="He X."/>
            <person name="Fang L."/>
            <person name="Zhang Z."/>
            <person name="Zhang Y."/>
            <person name="Huang X."/>
            <person name="Su Z."/>
            <person name="Tong W."/>
            <person name="Li J."/>
            <person name="Tong Z."/>
            <person name="Li S."/>
            <person name="Ye J."/>
            <person name="Wang L."/>
            <person name="Fang L."/>
            <person name="Lei T."/>
            <person name="Chen C."/>
            <person name="Chen H."/>
            <person name="Xu Z."/>
            <person name="Li H."/>
            <person name="Huang H."/>
            <person name="Zhang F."/>
            <person name="Xu H."/>
            <person name="Li N."/>
            <person name="Zhao C."/>
            <person name="Li S."/>
            <person name="Dong L."/>
            <person name="Huang Y."/>
            <person name="Li L."/>
            <person name="Xi Y."/>
            <person name="Qi Q."/>
            <person name="Li W."/>
            <person name="Zhang B."/>
            <person name="Hu W."/>
            <person name="Zhang Y."/>
            <person name="Tian X."/>
            <person name="Jiao Y."/>
            <person name="Liang X."/>
            <person name="Jin J."/>
            <person name="Gao L."/>
            <person name="Zheng W."/>
            <person name="Hao B."/>
            <person name="Liu S."/>
            <person name="Wang W."/>
            <person name="Yuan L."/>
            <person name="Cao M."/>
            <person name="McDermott J."/>
            <person name="Samudrala R."/>
            <person name="Wang J."/>
            <person name="Wong G.K."/>
            <person name="Yang H."/>
        </authorList>
    </citation>
    <scope>NUCLEOTIDE SEQUENCE [LARGE SCALE GENOMIC DNA]</scope>
</reference>
<name>B9G7D9_ORYSJ</name>